<organism evidence="5 6">
    <name type="scientific">Trachymyrmex septentrionalis</name>
    <dbReference type="NCBI Taxonomy" id="34720"/>
    <lineage>
        <taxon>Eukaryota</taxon>
        <taxon>Metazoa</taxon>
        <taxon>Ecdysozoa</taxon>
        <taxon>Arthropoda</taxon>
        <taxon>Hexapoda</taxon>
        <taxon>Insecta</taxon>
        <taxon>Pterygota</taxon>
        <taxon>Neoptera</taxon>
        <taxon>Endopterygota</taxon>
        <taxon>Hymenoptera</taxon>
        <taxon>Apocrita</taxon>
        <taxon>Aculeata</taxon>
        <taxon>Formicoidea</taxon>
        <taxon>Formicidae</taxon>
        <taxon>Myrmicinae</taxon>
        <taxon>Trachymyrmex</taxon>
    </lineage>
</organism>
<dbReference type="GO" id="GO:0016973">
    <property type="term" value="P:poly(A)+ mRNA export from nucleus"/>
    <property type="evidence" value="ECO:0007669"/>
    <property type="project" value="TreeGrafter"/>
</dbReference>
<reference evidence="5 6" key="1">
    <citation type="submission" date="2016-03" db="EMBL/GenBank/DDBJ databases">
        <title>Trachymyrmex septentrionalis WGS genome.</title>
        <authorList>
            <person name="Nygaard S."/>
            <person name="Hu H."/>
            <person name="Boomsma J."/>
            <person name="Zhang G."/>
        </authorList>
    </citation>
    <scope>NUCLEOTIDE SEQUENCE [LARGE SCALE GENOMIC DNA]</scope>
    <source>
        <strain evidence="5">Tsep2-gDNA-1</strain>
        <tissue evidence="5">Whole body</tissue>
    </source>
</reference>
<evidence type="ECO:0000259" key="4">
    <source>
        <dbReference type="PROSITE" id="PS50800"/>
    </source>
</evidence>
<dbReference type="Gene3D" id="1.10.720.30">
    <property type="entry name" value="SAP domain"/>
    <property type="match status" value="1"/>
</dbReference>
<dbReference type="STRING" id="34720.A0A195F3E7"/>
<keyword evidence="6" id="KW-1185">Reference proteome</keyword>
<dbReference type="InterPro" id="IPR052240">
    <property type="entry name" value="SAP_domain_ribonucleoprotein"/>
</dbReference>
<evidence type="ECO:0000256" key="2">
    <source>
        <dbReference type="ARBA" id="ARBA00046328"/>
    </source>
</evidence>
<dbReference type="SUPFAM" id="SSF68906">
    <property type="entry name" value="SAP domain"/>
    <property type="match status" value="1"/>
</dbReference>
<dbReference type="InterPro" id="IPR036361">
    <property type="entry name" value="SAP_dom_sf"/>
</dbReference>
<keyword evidence="3" id="KW-1133">Transmembrane helix</keyword>
<keyword evidence="3" id="KW-0812">Transmembrane</keyword>
<dbReference type="PROSITE" id="PS50800">
    <property type="entry name" value="SAP"/>
    <property type="match status" value="1"/>
</dbReference>
<comment type="similarity">
    <text evidence="2">Belongs to the SAP domain-containing ribonucleoprotein family.</text>
</comment>
<feature type="transmembrane region" description="Helical" evidence="3">
    <location>
        <begin position="359"/>
        <end position="376"/>
    </location>
</feature>
<keyword evidence="5" id="KW-0687">Ribonucleoprotein</keyword>
<dbReference type="GO" id="GO:1990904">
    <property type="term" value="C:ribonucleoprotein complex"/>
    <property type="evidence" value="ECO:0007669"/>
    <property type="project" value="UniProtKB-KW"/>
</dbReference>
<dbReference type="PANTHER" id="PTHR46551">
    <property type="entry name" value="SAP DOMAIN-CONTAINING RIBONUCLEOPROTEIN"/>
    <property type="match status" value="1"/>
</dbReference>
<keyword evidence="3" id="KW-0472">Membrane</keyword>
<dbReference type="PANTHER" id="PTHR46551:SF1">
    <property type="entry name" value="SAP DOMAIN-CONTAINING RIBONUCLEOPROTEIN"/>
    <property type="match status" value="1"/>
</dbReference>
<evidence type="ECO:0000313" key="6">
    <source>
        <dbReference type="Proteomes" id="UP000078541"/>
    </source>
</evidence>
<evidence type="ECO:0000256" key="3">
    <source>
        <dbReference type="SAM" id="Phobius"/>
    </source>
</evidence>
<sequence>VADLRAELKQRGLSSTGNKNELVERLQLAIHGDAALSLDETTEEILDEDEVLGVSVLKPDSQETPEKRKLSIDTITNNSNAKKIVLNRKSVLEEIKNDQMEKKENKGAKVIENDDAPPEKKIIKLSELSTKERLEMRAKKFGMPLSEAAKKEARLARFNVNNQNNKSAASIKTPVPTTYEVLKKRAERFGTSVSTLMEKVEMAERLEKRKARFGEVKPENKLSKNNSKIPVVETENNQSFIMSQPCSYREPNERNTQEAIFYKRLIAMLLSNLEMQKIDDRLIGTLNIKVFPSELEYLQKFVKNGQGSIREVDRILTNAIVGSEYSACDYMAEAFHYFNLLLSKTSENLMYYISLIKDHWDRIIIFFVVIAIFMILRRQRWSRGLLIFFIIDVIFVISFVITWWQLIQEAEIKLMATQAKFREMPITCQPHKMYFWTKIIEQLFPTNDCEKYYESIMTNPKLQVTPALVVTHLLTTVIFKPLAFVGLVISEFVENATSKLNFVHKFLIIIALFLSICICLILIPFSWIGGSINFGFGPFFKFGMQGRQNSNKNQDRIERIYEEVSPTRRLKDSRKMKQAMLEQDNDLAGGDADMHLIRYKECQCKKKADEDLEYIKKEEKLLP</sequence>
<feature type="non-terminal residue" evidence="5">
    <location>
        <position position="1"/>
    </location>
</feature>
<dbReference type="InterPro" id="IPR003034">
    <property type="entry name" value="SAP_dom"/>
</dbReference>
<name>A0A195F3E7_9HYME</name>
<evidence type="ECO:0000313" key="5">
    <source>
        <dbReference type="EMBL" id="KYN34983.1"/>
    </source>
</evidence>
<evidence type="ECO:0000256" key="1">
    <source>
        <dbReference type="ARBA" id="ARBA00022553"/>
    </source>
</evidence>
<dbReference type="SMART" id="SM00513">
    <property type="entry name" value="SAP"/>
    <property type="match status" value="1"/>
</dbReference>
<dbReference type="EMBL" id="KQ981852">
    <property type="protein sequence ID" value="KYN34983.1"/>
    <property type="molecule type" value="Genomic_DNA"/>
</dbReference>
<dbReference type="GO" id="GO:0005634">
    <property type="term" value="C:nucleus"/>
    <property type="evidence" value="ECO:0007669"/>
    <property type="project" value="TreeGrafter"/>
</dbReference>
<accession>A0A195F3E7</accession>
<keyword evidence="1" id="KW-0597">Phosphoprotein</keyword>
<gene>
    <name evidence="5" type="ORF">ALC56_10710</name>
</gene>
<proteinExistence type="inferred from homology"/>
<dbReference type="Gene3D" id="1.20.140.150">
    <property type="match status" value="1"/>
</dbReference>
<feature type="transmembrane region" description="Helical" evidence="3">
    <location>
        <begin position="467"/>
        <end position="490"/>
    </location>
</feature>
<feature type="transmembrane region" description="Helical" evidence="3">
    <location>
        <begin position="385"/>
        <end position="406"/>
    </location>
</feature>
<dbReference type="AlphaFoldDB" id="A0A195F3E7"/>
<dbReference type="Proteomes" id="UP000078541">
    <property type="component" value="Unassembled WGS sequence"/>
</dbReference>
<feature type="domain" description="SAP" evidence="4">
    <location>
        <begin position="1"/>
        <end position="30"/>
    </location>
</feature>
<feature type="transmembrane region" description="Helical" evidence="3">
    <location>
        <begin position="502"/>
        <end position="527"/>
    </location>
</feature>
<dbReference type="Pfam" id="PF02037">
    <property type="entry name" value="SAP"/>
    <property type="match status" value="1"/>
</dbReference>
<protein>
    <submittedName>
        <fullName evidence="5">SAP domain-containing ribonucleoprotein</fullName>
    </submittedName>
</protein>